<sequence length="227" mass="26041">MDLLKVKESLKERAYRIIHKNIISCTWPPGSLLNEKELASTVAVSRTPVREALNRLEQENLVRIVSQRGVFVSEITVKTINDVYQVREILEPFIVRLVTPIIDVEELARFDQLFESCLTSDYDQLTSLDDEFHQMIIAACDNSYLIQMMNNIYAQNERIRILSTRLPCRMEETIAEHREIIAAMMIRDADKAAQAMQIHIAKSRYAAFRLSTGRSGSDYMSGARLSL</sequence>
<dbReference type="InterPro" id="IPR036388">
    <property type="entry name" value="WH-like_DNA-bd_sf"/>
</dbReference>
<dbReference type="SUPFAM" id="SSF46785">
    <property type="entry name" value="Winged helix' DNA-binding domain"/>
    <property type="match status" value="1"/>
</dbReference>
<dbReference type="InterPro" id="IPR011711">
    <property type="entry name" value="GntR_C"/>
</dbReference>
<dbReference type="RefSeq" id="WP_066240661.1">
    <property type="nucleotide sequence ID" value="NZ_LSGP01000017.1"/>
</dbReference>
<evidence type="ECO:0000256" key="3">
    <source>
        <dbReference type="ARBA" id="ARBA00023163"/>
    </source>
</evidence>
<gene>
    <name evidence="5" type="ORF">AXX12_06020</name>
</gene>
<dbReference type="STRING" id="1794912.AXX12_06020"/>
<dbReference type="SMART" id="SM00345">
    <property type="entry name" value="HTH_GNTR"/>
    <property type="match status" value="1"/>
</dbReference>
<dbReference type="InterPro" id="IPR008920">
    <property type="entry name" value="TF_FadR/GntR_C"/>
</dbReference>
<dbReference type="Proteomes" id="UP000076268">
    <property type="component" value="Unassembled WGS sequence"/>
</dbReference>
<evidence type="ECO:0000256" key="2">
    <source>
        <dbReference type="ARBA" id="ARBA00023125"/>
    </source>
</evidence>
<feature type="domain" description="HTH gntR-type" evidence="4">
    <location>
        <begin position="8"/>
        <end position="75"/>
    </location>
</feature>
<dbReference type="InterPro" id="IPR000524">
    <property type="entry name" value="Tscrpt_reg_HTH_GntR"/>
</dbReference>
<evidence type="ECO:0000256" key="1">
    <source>
        <dbReference type="ARBA" id="ARBA00023015"/>
    </source>
</evidence>
<keyword evidence="3" id="KW-0804">Transcription</keyword>
<dbReference type="CDD" id="cd07377">
    <property type="entry name" value="WHTH_GntR"/>
    <property type="match status" value="1"/>
</dbReference>
<dbReference type="AlphaFoldDB" id="A0A154BQ64"/>
<dbReference type="Pfam" id="PF00392">
    <property type="entry name" value="GntR"/>
    <property type="match status" value="1"/>
</dbReference>
<keyword evidence="1" id="KW-0805">Transcription regulation</keyword>
<dbReference type="SMART" id="SM00895">
    <property type="entry name" value="FCD"/>
    <property type="match status" value="1"/>
</dbReference>
<dbReference type="InterPro" id="IPR036390">
    <property type="entry name" value="WH_DNA-bd_sf"/>
</dbReference>
<reference evidence="5 6" key="1">
    <citation type="submission" date="2016-02" db="EMBL/GenBank/DDBJ databases">
        <title>Anaerosporomusa subterraneum gen. nov., sp. nov., a spore-forming obligate anaerobe isolated from saprolite.</title>
        <authorList>
            <person name="Choi J.K."/>
            <person name="Shah M."/>
            <person name="Yee N."/>
        </authorList>
    </citation>
    <scope>NUCLEOTIDE SEQUENCE [LARGE SCALE GENOMIC DNA]</scope>
    <source>
        <strain evidence="5 6">RU4</strain>
    </source>
</reference>
<dbReference type="GO" id="GO:0003700">
    <property type="term" value="F:DNA-binding transcription factor activity"/>
    <property type="evidence" value="ECO:0007669"/>
    <property type="project" value="InterPro"/>
</dbReference>
<keyword evidence="6" id="KW-1185">Reference proteome</keyword>
<dbReference type="PROSITE" id="PS50949">
    <property type="entry name" value="HTH_GNTR"/>
    <property type="match status" value="1"/>
</dbReference>
<dbReference type="EMBL" id="LSGP01000017">
    <property type="protein sequence ID" value="KYZ75995.1"/>
    <property type="molecule type" value="Genomic_DNA"/>
</dbReference>
<dbReference type="Gene3D" id="1.10.10.10">
    <property type="entry name" value="Winged helix-like DNA-binding domain superfamily/Winged helix DNA-binding domain"/>
    <property type="match status" value="1"/>
</dbReference>
<accession>A0A154BQ64</accession>
<evidence type="ECO:0000313" key="6">
    <source>
        <dbReference type="Proteomes" id="UP000076268"/>
    </source>
</evidence>
<dbReference type="GO" id="GO:0003677">
    <property type="term" value="F:DNA binding"/>
    <property type="evidence" value="ECO:0007669"/>
    <property type="project" value="UniProtKB-KW"/>
</dbReference>
<dbReference type="PRINTS" id="PR00035">
    <property type="entry name" value="HTHGNTR"/>
</dbReference>
<dbReference type="PANTHER" id="PTHR43537">
    <property type="entry name" value="TRANSCRIPTIONAL REGULATOR, GNTR FAMILY"/>
    <property type="match status" value="1"/>
</dbReference>
<dbReference type="Gene3D" id="1.20.120.530">
    <property type="entry name" value="GntR ligand-binding domain-like"/>
    <property type="match status" value="1"/>
</dbReference>
<dbReference type="SUPFAM" id="SSF48008">
    <property type="entry name" value="GntR ligand-binding domain-like"/>
    <property type="match status" value="1"/>
</dbReference>
<keyword evidence="2" id="KW-0238">DNA-binding</keyword>
<protein>
    <recommendedName>
        <fullName evidence="4">HTH gntR-type domain-containing protein</fullName>
    </recommendedName>
</protein>
<proteinExistence type="predicted"/>
<dbReference type="PANTHER" id="PTHR43537:SF24">
    <property type="entry name" value="GLUCONATE OPERON TRANSCRIPTIONAL REPRESSOR"/>
    <property type="match status" value="1"/>
</dbReference>
<dbReference type="OrthoDB" id="389878at2"/>
<dbReference type="Pfam" id="PF07729">
    <property type="entry name" value="FCD"/>
    <property type="match status" value="1"/>
</dbReference>
<name>A0A154BQ64_ANASB</name>
<evidence type="ECO:0000259" key="4">
    <source>
        <dbReference type="PROSITE" id="PS50949"/>
    </source>
</evidence>
<comment type="caution">
    <text evidence="5">The sequence shown here is derived from an EMBL/GenBank/DDBJ whole genome shotgun (WGS) entry which is preliminary data.</text>
</comment>
<organism evidence="5 6">
    <name type="scientific">Anaerosporomusa subterranea</name>
    <dbReference type="NCBI Taxonomy" id="1794912"/>
    <lineage>
        <taxon>Bacteria</taxon>
        <taxon>Bacillati</taxon>
        <taxon>Bacillota</taxon>
        <taxon>Negativicutes</taxon>
        <taxon>Acetonemataceae</taxon>
        <taxon>Anaerosporomusa</taxon>
    </lineage>
</organism>
<evidence type="ECO:0000313" key="5">
    <source>
        <dbReference type="EMBL" id="KYZ75995.1"/>
    </source>
</evidence>